<reference evidence="1" key="1">
    <citation type="submission" date="2020-11" db="EMBL/GenBank/DDBJ databases">
        <title>Chlorella ohadii genome sequencing and assembly.</title>
        <authorList>
            <person name="Murik O."/>
            <person name="Treves H."/>
            <person name="Kedem I."/>
            <person name="Shotland Y."/>
            <person name="Kaplan A."/>
        </authorList>
    </citation>
    <scope>NUCLEOTIDE SEQUENCE</scope>
    <source>
        <strain evidence="1">1</strain>
    </source>
</reference>
<dbReference type="EMBL" id="JADXDR010000287">
    <property type="protein sequence ID" value="KAI7835334.1"/>
    <property type="molecule type" value="Genomic_DNA"/>
</dbReference>
<keyword evidence="2" id="KW-1185">Reference proteome</keyword>
<protein>
    <submittedName>
        <fullName evidence="1">Uncharacterized protein</fullName>
    </submittedName>
</protein>
<name>A0AAD5DJ77_9CHLO</name>
<dbReference type="AlphaFoldDB" id="A0AAD5DJ77"/>
<sequence>MPGFWQGLADWLGWQPVPGTPEHREALFRAAKKKLLRRNAQRLLQRLDLGCCPDCPRVHRREAASLQAMAAWHEEWEQVCSLRLQALEQGHPYPPLTLPYLELQPFLPEGLPEDFPPSIDRCAACQNRLEEYLFIEQDLKAGVDSEP</sequence>
<dbReference type="Proteomes" id="UP001205105">
    <property type="component" value="Unassembled WGS sequence"/>
</dbReference>
<proteinExistence type="predicted"/>
<evidence type="ECO:0000313" key="2">
    <source>
        <dbReference type="Proteomes" id="UP001205105"/>
    </source>
</evidence>
<accession>A0AAD5DJ77</accession>
<comment type="caution">
    <text evidence="1">The sequence shown here is derived from an EMBL/GenBank/DDBJ whole genome shotgun (WGS) entry which is preliminary data.</text>
</comment>
<evidence type="ECO:0000313" key="1">
    <source>
        <dbReference type="EMBL" id="KAI7835334.1"/>
    </source>
</evidence>
<organism evidence="1 2">
    <name type="scientific">Chlorella ohadii</name>
    <dbReference type="NCBI Taxonomy" id="2649997"/>
    <lineage>
        <taxon>Eukaryota</taxon>
        <taxon>Viridiplantae</taxon>
        <taxon>Chlorophyta</taxon>
        <taxon>core chlorophytes</taxon>
        <taxon>Trebouxiophyceae</taxon>
        <taxon>Chlorellales</taxon>
        <taxon>Chlorellaceae</taxon>
        <taxon>Chlorella clade</taxon>
        <taxon>Chlorella</taxon>
    </lineage>
</organism>
<gene>
    <name evidence="1" type="ORF">COHA_010764</name>
</gene>